<evidence type="ECO:0000256" key="2">
    <source>
        <dbReference type="SAM" id="SignalP"/>
    </source>
</evidence>
<dbReference type="RefSeq" id="WP_108783456.1">
    <property type="nucleotide sequence ID" value="NZ_OMKW01000004.1"/>
</dbReference>
<dbReference type="Proteomes" id="UP000244932">
    <property type="component" value="Unassembled WGS sequence"/>
</dbReference>
<dbReference type="Gene3D" id="3.10.350.10">
    <property type="entry name" value="LysM domain"/>
    <property type="match status" value="1"/>
</dbReference>
<name>A0A2R8AF77_9RHOB</name>
<keyword evidence="2" id="KW-0732">Signal</keyword>
<evidence type="ECO:0000259" key="3">
    <source>
        <dbReference type="PROSITE" id="PS51782"/>
    </source>
</evidence>
<dbReference type="InterPro" id="IPR036779">
    <property type="entry name" value="LysM_dom_sf"/>
</dbReference>
<proteinExistence type="predicted"/>
<protein>
    <recommendedName>
        <fullName evidence="3">LysM domain-containing protein</fullName>
    </recommendedName>
</protein>
<dbReference type="AlphaFoldDB" id="A0A2R8AF77"/>
<evidence type="ECO:0000256" key="1">
    <source>
        <dbReference type="SAM" id="MobiDB-lite"/>
    </source>
</evidence>
<feature type="region of interest" description="Disordered" evidence="1">
    <location>
        <begin position="84"/>
        <end position="109"/>
    </location>
</feature>
<accession>A0A2R8AF77</accession>
<organism evidence="4 5">
    <name type="scientific">Pontivivens insulae</name>
    <dbReference type="NCBI Taxonomy" id="1639689"/>
    <lineage>
        <taxon>Bacteria</taxon>
        <taxon>Pseudomonadati</taxon>
        <taxon>Pseudomonadota</taxon>
        <taxon>Alphaproteobacteria</taxon>
        <taxon>Rhodobacterales</taxon>
        <taxon>Paracoccaceae</taxon>
        <taxon>Pontivivens</taxon>
    </lineage>
</organism>
<feature type="domain" description="LysM" evidence="3">
    <location>
        <begin position="28"/>
        <end position="76"/>
    </location>
</feature>
<dbReference type="Gene3D" id="3.40.190.10">
    <property type="entry name" value="Periplasmic binding protein-like II"/>
    <property type="match status" value="2"/>
</dbReference>
<dbReference type="Pfam" id="PF01476">
    <property type="entry name" value="LysM"/>
    <property type="match status" value="1"/>
</dbReference>
<feature type="compositionally biased region" description="Acidic residues" evidence="1">
    <location>
        <begin position="98"/>
        <end position="107"/>
    </location>
</feature>
<keyword evidence="5" id="KW-1185">Reference proteome</keyword>
<dbReference type="OrthoDB" id="8479038at2"/>
<reference evidence="4 5" key="1">
    <citation type="submission" date="2018-03" db="EMBL/GenBank/DDBJ databases">
        <authorList>
            <person name="Keele B.F."/>
        </authorList>
    </citation>
    <scope>NUCLEOTIDE SEQUENCE [LARGE SCALE GENOMIC DNA]</scope>
    <source>
        <strain evidence="4 5">CeCT 8812</strain>
    </source>
</reference>
<gene>
    <name evidence="4" type="ORF">POI8812_03091</name>
</gene>
<sequence length="377" mass="39553">MRRISSIAALGALSVLSPHVASAQTACEAYTIQSGDTLRAIANRAGAGSFRELYELNRAVIGDNPNLIEVGDVLEMLCPTSAAATPAPAPAPAPQPEPEPEPEEEPEAVVVVAPTPEPEPEPEPEPASIEPTDEPDILFVTYDGNAPYSGANLPGGGLATELLETAYGRAQPGAVVDVTIAQDQLAWNIGLGRELYDVGFPSIRPNCNVIDTLSIEMIELCAKFAFSEPFHEIAMEAYTLNGSPVAGAATADDIRGTRICRPRDLFTFDLDAERLPGSSGQLVQTATATECFEALAAGEVDIVSVTAVQARGGLSESGVAGRVTEVPALERGVTLHAVANQSNPRGVTAISRLNRGLAEMRADGAWFRIVSRQLSGS</sequence>
<feature type="signal peptide" evidence="2">
    <location>
        <begin position="1"/>
        <end position="23"/>
    </location>
</feature>
<evidence type="ECO:0000313" key="5">
    <source>
        <dbReference type="Proteomes" id="UP000244932"/>
    </source>
</evidence>
<dbReference type="SMART" id="SM00257">
    <property type="entry name" value="LysM"/>
    <property type="match status" value="1"/>
</dbReference>
<dbReference type="PROSITE" id="PS51782">
    <property type="entry name" value="LYSM"/>
    <property type="match status" value="1"/>
</dbReference>
<feature type="compositionally biased region" description="Pro residues" evidence="1">
    <location>
        <begin position="87"/>
        <end position="97"/>
    </location>
</feature>
<dbReference type="InterPro" id="IPR018392">
    <property type="entry name" value="LysM"/>
</dbReference>
<dbReference type="EMBL" id="OMKW01000004">
    <property type="protein sequence ID" value="SPF30748.1"/>
    <property type="molecule type" value="Genomic_DNA"/>
</dbReference>
<dbReference type="SUPFAM" id="SSF53850">
    <property type="entry name" value="Periplasmic binding protein-like II"/>
    <property type="match status" value="1"/>
</dbReference>
<dbReference type="CDD" id="cd00118">
    <property type="entry name" value="LysM"/>
    <property type="match status" value="1"/>
</dbReference>
<feature type="chain" id="PRO_5015303501" description="LysM domain-containing protein" evidence="2">
    <location>
        <begin position="24"/>
        <end position="377"/>
    </location>
</feature>
<evidence type="ECO:0000313" key="4">
    <source>
        <dbReference type="EMBL" id="SPF30748.1"/>
    </source>
</evidence>